<evidence type="ECO:0000256" key="4">
    <source>
        <dbReference type="ARBA" id="ARBA00014745"/>
    </source>
</evidence>
<dbReference type="GO" id="GO:0071014">
    <property type="term" value="C:post-mRNA release spliceosomal complex"/>
    <property type="evidence" value="ECO:0007669"/>
    <property type="project" value="EnsemblFungi"/>
</dbReference>
<feature type="compositionally biased region" description="Basic and acidic residues" evidence="10">
    <location>
        <begin position="1"/>
        <end position="11"/>
    </location>
</feature>
<protein>
    <recommendedName>
        <fullName evidence="4 9">Pre-mRNA-splicing factor SYF2</fullName>
    </recommendedName>
</protein>
<gene>
    <name evidence="11" type="ORF">WICANDRAFT_77371</name>
</gene>
<evidence type="ECO:0000256" key="9">
    <source>
        <dbReference type="RuleBase" id="RU367148"/>
    </source>
</evidence>
<keyword evidence="12" id="KW-1185">Reference proteome</keyword>
<dbReference type="GO" id="GO:0071013">
    <property type="term" value="C:catalytic step 2 spliceosome"/>
    <property type="evidence" value="ECO:0007669"/>
    <property type="project" value="TreeGrafter"/>
</dbReference>
<proteinExistence type="inferred from homology"/>
<feature type="compositionally biased region" description="Acidic residues" evidence="10">
    <location>
        <begin position="145"/>
        <end position="158"/>
    </location>
</feature>
<dbReference type="PANTHER" id="PTHR13264">
    <property type="entry name" value="GCIP-INTERACTING PROTEIN P29"/>
    <property type="match status" value="1"/>
</dbReference>
<dbReference type="AlphaFoldDB" id="A0A1E3P614"/>
<evidence type="ECO:0000256" key="5">
    <source>
        <dbReference type="ARBA" id="ARBA00022664"/>
    </source>
</evidence>
<name>A0A1E3P614_WICAA</name>
<comment type="function">
    <text evidence="1 9">Involved in pre-mRNA splicing.</text>
</comment>
<dbReference type="InterPro" id="IPR013260">
    <property type="entry name" value="mRNA_splic_SYF2"/>
</dbReference>
<dbReference type="RefSeq" id="XP_019039901.1">
    <property type="nucleotide sequence ID" value="XM_019184545.1"/>
</dbReference>
<dbReference type="GeneID" id="30201791"/>
<evidence type="ECO:0000256" key="10">
    <source>
        <dbReference type="SAM" id="MobiDB-lite"/>
    </source>
</evidence>
<sequence>MSSRSLDERLQKLQQLKKRKNEAEKKNREELFKEHKKQSIGEGKLRAMELKQEKAMEELEELESKEKGEDWDRKKGWDYSIEDNEKWDKKQELKNQNQKNGGFINYAQLAEQSYKKEINNLDVNKEEYINQKKKLQQKRIRSGEEGENEEDVESEEIDYNNKPSKAAIERLVSQLKGSDSRKLRRRKDYKDTDTYINDKNMQFNEKLNRHYDKYKK</sequence>
<dbReference type="STRING" id="683960.A0A1E3P614"/>
<evidence type="ECO:0000313" key="11">
    <source>
        <dbReference type="EMBL" id="ODQ60694.1"/>
    </source>
</evidence>
<evidence type="ECO:0000256" key="1">
    <source>
        <dbReference type="ARBA" id="ARBA00003777"/>
    </source>
</evidence>
<feature type="region of interest" description="Disordered" evidence="10">
    <location>
        <begin position="1"/>
        <end position="45"/>
    </location>
</feature>
<keyword evidence="6 9" id="KW-0747">Spliceosome</keyword>
<keyword evidence="8 9" id="KW-0539">Nucleus</keyword>
<evidence type="ECO:0000256" key="6">
    <source>
        <dbReference type="ARBA" id="ARBA00022728"/>
    </source>
</evidence>
<feature type="compositionally biased region" description="Basic and acidic residues" evidence="10">
    <location>
        <begin position="21"/>
        <end position="45"/>
    </location>
</feature>
<feature type="region of interest" description="Disordered" evidence="10">
    <location>
        <begin position="134"/>
        <end position="162"/>
    </location>
</feature>
<dbReference type="EMBL" id="KV454209">
    <property type="protein sequence ID" value="ODQ60694.1"/>
    <property type="molecule type" value="Genomic_DNA"/>
</dbReference>
<comment type="subcellular location">
    <subcellularLocation>
        <location evidence="2 9">Nucleus</location>
    </subcellularLocation>
</comment>
<evidence type="ECO:0000256" key="7">
    <source>
        <dbReference type="ARBA" id="ARBA00023187"/>
    </source>
</evidence>
<dbReference type="Pfam" id="PF08231">
    <property type="entry name" value="SYF2"/>
    <property type="match status" value="1"/>
</dbReference>
<evidence type="ECO:0000256" key="8">
    <source>
        <dbReference type="ARBA" id="ARBA00023242"/>
    </source>
</evidence>
<dbReference type="PANTHER" id="PTHR13264:SF5">
    <property type="entry name" value="PRE-MRNA-SPLICING FACTOR SYF2"/>
    <property type="match status" value="1"/>
</dbReference>
<comment type="subunit">
    <text evidence="9">May be part of a spliceosome complex.</text>
</comment>
<organism evidence="11 12">
    <name type="scientific">Wickerhamomyces anomalus (strain ATCC 58044 / CBS 1984 / NCYC 433 / NRRL Y-366-8)</name>
    <name type="common">Yeast</name>
    <name type="synonym">Hansenula anomala</name>
    <dbReference type="NCBI Taxonomy" id="683960"/>
    <lineage>
        <taxon>Eukaryota</taxon>
        <taxon>Fungi</taxon>
        <taxon>Dikarya</taxon>
        <taxon>Ascomycota</taxon>
        <taxon>Saccharomycotina</taxon>
        <taxon>Saccharomycetes</taxon>
        <taxon>Phaffomycetales</taxon>
        <taxon>Wickerhamomycetaceae</taxon>
        <taxon>Wickerhamomyces</taxon>
    </lineage>
</organism>
<evidence type="ECO:0000256" key="2">
    <source>
        <dbReference type="ARBA" id="ARBA00004123"/>
    </source>
</evidence>
<dbReference type="GO" id="GO:0000974">
    <property type="term" value="C:Prp19 complex"/>
    <property type="evidence" value="ECO:0007669"/>
    <property type="project" value="EnsemblFungi"/>
</dbReference>
<dbReference type="OrthoDB" id="199717at2759"/>
<keyword evidence="5 9" id="KW-0507">mRNA processing</keyword>
<dbReference type="Proteomes" id="UP000094112">
    <property type="component" value="Unassembled WGS sequence"/>
</dbReference>
<reference evidence="11 12" key="1">
    <citation type="journal article" date="2016" name="Proc. Natl. Acad. Sci. U.S.A.">
        <title>Comparative genomics of biotechnologically important yeasts.</title>
        <authorList>
            <person name="Riley R."/>
            <person name="Haridas S."/>
            <person name="Wolfe K.H."/>
            <person name="Lopes M.R."/>
            <person name="Hittinger C.T."/>
            <person name="Goeker M."/>
            <person name="Salamov A.A."/>
            <person name="Wisecaver J.H."/>
            <person name="Long T.M."/>
            <person name="Calvey C.H."/>
            <person name="Aerts A.L."/>
            <person name="Barry K.W."/>
            <person name="Choi C."/>
            <person name="Clum A."/>
            <person name="Coughlan A.Y."/>
            <person name="Deshpande S."/>
            <person name="Douglass A.P."/>
            <person name="Hanson S.J."/>
            <person name="Klenk H.-P."/>
            <person name="LaButti K.M."/>
            <person name="Lapidus A."/>
            <person name="Lindquist E.A."/>
            <person name="Lipzen A.M."/>
            <person name="Meier-Kolthoff J.P."/>
            <person name="Ohm R.A."/>
            <person name="Otillar R.P."/>
            <person name="Pangilinan J.L."/>
            <person name="Peng Y."/>
            <person name="Rokas A."/>
            <person name="Rosa C.A."/>
            <person name="Scheuner C."/>
            <person name="Sibirny A.A."/>
            <person name="Slot J.C."/>
            <person name="Stielow J.B."/>
            <person name="Sun H."/>
            <person name="Kurtzman C.P."/>
            <person name="Blackwell M."/>
            <person name="Grigoriev I.V."/>
            <person name="Jeffries T.W."/>
        </authorList>
    </citation>
    <scope>NUCLEOTIDE SEQUENCE [LARGE SCALE GENOMIC DNA]</scope>
    <source>
        <strain evidence="12">ATCC 58044 / CBS 1984 / NCYC 433 / NRRL Y-366-8</strain>
    </source>
</reference>
<accession>A0A1E3P614</accession>
<dbReference type="GO" id="GO:0000398">
    <property type="term" value="P:mRNA splicing, via spliceosome"/>
    <property type="evidence" value="ECO:0007669"/>
    <property type="project" value="UniProtKB-UniRule"/>
</dbReference>
<comment type="similarity">
    <text evidence="3 9">Belongs to the SYF2 family.</text>
</comment>
<keyword evidence="7 9" id="KW-0508">mRNA splicing</keyword>
<evidence type="ECO:0000313" key="12">
    <source>
        <dbReference type="Proteomes" id="UP000094112"/>
    </source>
</evidence>
<evidence type="ECO:0000256" key="3">
    <source>
        <dbReference type="ARBA" id="ARBA00010028"/>
    </source>
</evidence>